<dbReference type="InterPro" id="IPR003425">
    <property type="entry name" value="CCB3/YggT"/>
</dbReference>
<dbReference type="RefSeq" id="WP_350344860.1">
    <property type="nucleotide sequence ID" value="NZ_CP158367.1"/>
</dbReference>
<reference evidence="3" key="1">
    <citation type="journal article" date="2013" name="Extremophiles">
        <title>Proteinivorax tanatarense gen. nov., sp. nov., an anaerobic, haloalkaliphilic, proteolytic bacterium isolated from a decaying algal bloom, and proposal of Proteinivoraceae fam. nov.</title>
        <authorList>
            <person name="Kevbrin V."/>
            <person name="Boltyanskaya Y."/>
            <person name="Zhilina T."/>
            <person name="Kolganova T."/>
            <person name="Lavrentjeva E."/>
            <person name="Kuznetsov B."/>
        </authorList>
    </citation>
    <scope>NUCLEOTIDE SEQUENCE</scope>
    <source>
        <strain evidence="3">Z-910T</strain>
    </source>
</reference>
<gene>
    <name evidence="3" type="ORF">PRVXT_001302</name>
</gene>
<accession>A0AAU7VPY8</accession>
<organism evidence="3">
    <name type="scientific">Proteinivorax tanatarense</name>
    <dbReference type="NCBI Taxonomy" id="1260629"/>
    <lineage>
        <taxon>Bacteria</taxon>
        <taxon>Bacillati</taxon>
        <taxon>Bacillota</taxon>
        <taxon>Clostridia</taxon>
        <taxon>Eubacteriales</taxon>
        <taxon>Proteinivoracaceae</taxon>
        <taxon>Proteinivorax</taxon>
    </lineage>
</organism>
<evidence type="ECO:0000256" key="2">
    <source>
        <dbReference type="SAM" id="Phobius"/>
    </source>
</evidence>
<comment type="similarity">
    <text evidence="1">Belongs to the YggT family.</text>
</comment>
<keyword evidence="2" id="KW-0472">Membrane</keyword>
<dbReference type="GO" id="GO:0016020">
    <property type="term" value="C:membrane"/>
    <property type="evidence" value="ECO:0007669"/>
    <property type="project" value="InterPro"/>
</dbReference>
<keyword evidence="2" id="KW-0812">Transmembrane</keyword>
<name>A0AAU7VPY8_9FIRM</name>
<feature type="transmembrane region" description="Helical" evidence="2">
    <location>
        <begin position="72"/>
        <end position="92"/>
    </location>
</feature>
<dbReference type="AlphaFoldDB" id="A0AAU7VPY8"/>
<dbReference type="EMBL" id="CP158367">
    <property type="protein sequence ID" value="XBX76126.1"/>
    <property type="molecule type" value="Genomic_DNA"/>
</dbReference>
<sequence length="93" mass="10759">MPQQLILALDAILHLFWILLLVRVITSWFPIPMHNKTVRDIMEVIWSITNVVIKPIRKIVPPLQTGGGYLDLSPILAFILVRVLRNVLMMMLF</sequence>
<evidence type="ECO:0000256" key="1">
    <source>
        <dbReference type="ARBA" id="ARBA00010894"/>
    </source>
</evidence>
<keyword evidence="2" id="KW-1133">Transmembrane helix</keyword>
<feature type="transmembrane region" description="Helical" evidence="2">
    <location>
        <begin position="12"/>
        <end position="31"/>
    </location>
</feature>
<protein>
    <submittedName>
        <fullName evidence="3">YggT family protein</fullName>
    </submittedName>
</protein>
<evidence type="ECO:0000313" key="3">
    <source>
        <dbReference type="EMBL" id="XBX76126.1"/>
    </source>
</evidence>
<reference evidence="3" key="2">
    <citation type="submission" date="2024-06" db="EMBL/GenBank/DDBJ databases">
        <authorList>
            <person name="Petrova K.O."/>
            <person name="Toshchakov S.V."/>
            <person name="Boltjanskaja Y.V."/>
            <person name="Kevbrin V."/>
        </authorList>
    </citation>
    <scope>NUCLEOTIDE SEQUENCE</scope>
    <source>
        <strain evidence="3">Z-910T</strain>
    </source>
</reference>
<dbReference type="PANTHER" id="PTHR33219">
    <property type="entry name" value="YLMG HOMOLOG PROTEIN 2, CHLOROPLASTIC"/>
    <property type="match status" value="1"/>
</dbReference>
<dbReference type="Pfam" id="PF02325">
    <property type="entry name" value="CCB3_YggT"/>
    <property type="match status" value="1"/>
</dbReference>
<dbReference type="PANTHER" id="PTHR33219:SF14">
    <property type="entry name" value="PROTEIN COFACTOR ASSEMBLY OF COMPLEX C SUBUNIT B CCB3, CHLOROPLASTIC-RELATED"/>
    <property type="match status" value="1"/>
</dbReference>
<proteinExistence type="inferred from homology"/>